<dbReference type="GO" id="GO:0003676">
    <property type="term" value="F:nucleic acid binding"/>
    <property type="evidence" value="ECO:0007669"/>
    <property type="project" value="InterPro"/>
</dbReference>
<name>A0AAN5I716_9BILA</name>
<dbReference type="SMART" id="SM00487">
    <property type="entry name" value="DEXDc"/>
    <property type="match status" value="1"/>
</dbReference>
<dbReference type="PANTHER" id="PTHR47959:SF1">
    <property type="entry name" value="ATP-DEPENDENT RNA HELICASE DBPA"/>
    <property type="match status" value="1"/>
</dbReference>
<dbReference type="InterPro" id="IPR014001">
    <property type="entry name" value="Helicase_ATP-bd"/>
</dbReference>
<dbReference type="PANTHER" id="PTHR47959">
    <property type="entry name" value="ATP-DEPENDENT RNA HELICASE RHLE-RELATED"/>
    <property type="match status" value="1"/>
</dbReference>
<proteinExistence type="predicted"/>
<feature type="non-terminal residue" evidence="9">
    <location>
        <position position="198"/>
    </location>
</feature>
<dbReference type="Pfam" id="PF00270">
    <property type="entry name" value="DEAD"/>
    <property type="match status" value="1"/>
</dbReference>
<gene>
    <name evidence="9" type="ORF">PMAYCL1PPCAC_24973</name>
</gene>
<keyword evidence="5" id="KW-0067">ATP-binding</keyword>
<evidence type="ECO:0000256" key="2">
    <source>
        <dbReference type="ARBA" id="ARBA00022741"/>
    </source>
</evidence>
<dbReference type="EMBL" id="BTRK01000005">
    <property type="protein sequence ID" value="GMR54778.1"/>
    <property type="molecule type" value="Genomic_DNA"/>
</dbReference>
<evidence type="ECO:0000259" key="7">
    <source>
        <dbReference type="PROSITE" id="PS51192"/>
    </source>
</evidence>
<protein>
    <recommendedName>
        <fullName evidence="1">RNA helicase</fullName>
        <ecNumber evidence="1">3.6.4.13</ecNumber>
    </recommendedName>
</protein>
<sequence>QNDHIEMTCENETNEDNKRTLTQTEHGTFFDKFYDEKVKLSHSSGKILRTEDVEKVKSFEELWLSDQLSSNIAKAGYSKPSAIQKYAMKSIQKGKDLMACSQTGSGKTAAFLIPVINNLMHEGNISTVSEGICYPRVLILAPTRELAMQIHKETVKFSSGSSIKCEILYGGTEVNYQKDRVMKGATVIVGTIGRVKHF</sequence>
<dbReference type="Gene3D" id="3.40.50.300">
    <property type="entry name" value="P-loop containing nucleotide triphosphate hydrolases"/>
    <property type="match status" value="1"/>
</dbReference>
<dbReference type="GO" id="GO:0016787">
    <property type="term" value="F:hydrolase activity"/>
    <property type="evidence" value="ECO:0007669"/>
    <property type="project" value="UniProtKB-KW"/>
</dbReference>
<dbReference type="InterPro" id="IPR014014">
    <property type="entry name" value="RNA_helicase_DEAD_Q_motif"/>
</dbReference>
<comment type="caution">
    <text evidence="9">The sequence shown here is derived from an EMBL/GenBank/DDBJ whole genome shotgun (WGS) entry which is preliminary data.</text>
</comment>
<feature type="domain" description="DEAD-box RNA helicase Q" evidence="8">
    <location>
        <begin position="57"/>
        <end position="85"/>
    </location>
</feature>
<evidence type="ECO:0000256" key="3">
    <source>
        <dbReference type="ARBA" id="ARBA00022801"/>
    </source>
</evidence>
<keyword evidence="4" id="KW-0347">Helicase</keyword>
<feature type="non-terminal residue" evidence="9">
    <location>
        <position position="1"/>
    </location>
</feature>
<evidence type="ECO:0000313" key="10">
    <source>
        <dbReference type="Proteomes" id="UP001328107"/>
    </source>
</evidence>
<dbReference type="EC" id="3.6.4.13" evidence="1"/>
<keyword evidence="10" id="KW-1185">Reference proteome</keyword>
<evidence type="ECO:0000256" key="1">
    <source>
        <dbReference type="ARBA" id="ARBA00012552"/>
    </source>
</evidence>
<dbReference type="GO" id="GO:0005829">
    <property type="term" value="C:cytosol"/>
    <property type="evidence" value="ECO:0007669"/>
    <property type="project" value="TreeGrafter"/>
</dbReference>
<dbReference type="SUPFAM" id="SSF52540">
    <property type="entry name" value="P-loop containing nucleoside triphosphate hydrolases"/>
    <property type="match status" value="1"/>
</dbReference>
<dbReference type="GO" id="GO:0005524">
    <property type="term" value="F:ATP binding"/>
    <property type="evidence" value="ECO:0007669"/>
    <property type="project" value="UniProtKB-KW"/>
</dbReference>
<feature type="domain" description="Helicase ATP-binding" evidence="7">
    <location>
        <begin position="88"/>
        <end position="198"/>
    </location>
</feature>
<dbReference type="GO" id="GO:0003724">
    <property type="term" value="F:RNA helicase activity"/>
    <property type="evidence" value="ECO:0007669"/>
    <property type="project" value="UniProtKB-EC"/>
</dbReference>
<dbReference type="InterPro" id="IPR011545">
    <property type="entry name" value="DEAD/DEAH_box_helicase_dom"/>
</dbReference>
<dbReference type="PROSITE" id="PS51192">
    <property type="entry name" value="HELICASE_ATP_BIND_1"/>
    <property type="match status" value="1"/>
</dbReference>
<dbReference type="Proteomes" id="UP001328107">
    <property type="component" value="Unassembled WGS sequence"/>
</dbReference>
<reference evidence="10" key="1">
    <citation type="submission" date="2022-10" db="EMBL/GenBank/DDBJ databases">
        <title>Genome assembly of Pristionchus species.</title>
        <authorList>
            <person name="Yoshida K."/>
            <person name="Sommer R.J."/>
        </authorList>
    </citation>
    <scope>NUCLEOTIDE SEQUENCE [LARGE SCALE GENOMIC DNA]</scope>
    <source>
        <strain evidence="10">RS5460</strain>
    </source>
</reference>
<evidence type="ECO:0000313" key="9">
    <source>
        <dbReference type="EMBL" id="GMR54778.1"/>
    </source>
</evidence>
<evidence type="ECO:0000259" key="8">
    <source>
        <dbReference type="PROSITE" id="PS51195"/>
    </source>
</evidence>
<evidence type="ECO:0000256" key="6">
    <source>
        <dbReference type="PROSITE-ProRule" id="PRU00552"/>
    </source>
</evidence>
<keyword evidence="2" id="KW-0547">Nucleotide-binding</keyword>
<evidence type="ECO:0000256" key="4">
    <source>
        <dbReference type="ARBA" id="ARBA00022806"/>
    </source>
</evidence>
<organism evidence="9 10">
    <name type="scientific">Pristionchus mayeri</name>
    <dbReference type="NCBI Taxonomy" id="1317129"/>
    <lineage>
        <taxon>Eukaryota</taxon>
        <taxon>Metazoa</taxon>
        <taxon>Ecdysozoa</taxon>
        <taxon>Nematoda</taxon>
        <taxon>Chromadorea</taxon>
        <taxon>Rhabditida</taxon>
        <taxon>Rhabditina</taxon>
        <taxon>Diplogasteromorpha</taxon>
        <taxon>Diplogasteroidea</taxon>
        <taxon>Neodiplogasteridae</taxon>
        <taxon>Pristionchus</taxon>
    </lineage>
</organism>
<accession>A0AAN5I716</accession>
<evidence type="ECO:0000256" key="5">
    <source>
        <dbReference type="ARBA" id="ARBA00022840"/>
    </source>
</evidence>
<dbReference type="InterPro" id="IPR050079">
    <property type="entry name" value="DEAD_box_RNA_helicase"/>
</dbReference>
<keyword evidence="3" id="KW-0378">Hydrolase</keyword>
<dbReference type="PROSITE" id="PS51195">
    <property type="entry name" value="Q_MOTIF"/>
    <property type="match status" value="1"/>
</dbReference>
<feature type="short sequence motif" description="Q motif" evidence="6">
    <location>
        <begin position="57"/>
        <end position="85"/>
    </location>
</feature>
<dbReference type="AlphaFoldDB" id="A0AAN5I716"/>
<dbReference type="InterPro" id="IPR027417">
    <property type="entry name" value="P-loop_NTPase"/>
</dbReference>